<sequence length="210" mass="23057">MDRMSTPTQFWNGSDGYAYPVLEWIGWVTANGGNGGNGGNGRNKGCSYKGFKACNPKDGCSKNQKVKYAASAFVNKALTWWKHQVQARGREATIETEFWNHKMVGANHAGYTDWFHKLAKLVPHLVTPESSRIKRAGILTNEAVNYGTLTKGNEKRKGVDESSKSGGSWKENKKAKVGIGFVATASPRNKFVGSYPKCAKCYAYHPENGA</sequence>
<name>A0ABQ5I5K3_9ASTR</name>
<evidence type="ECO:0000313" key="2">
    <source>
        <dbReference type="EMBL" id="GJT95316.1"/>
    </source>
</evidence>
<reference evidence="2" key="2">
    <citation type="submission" date="2022-01" db="EMBL/GenBank/DDBJ databases">
        <authorList>
            <person name="Yamashiro T."/>
            <person name="Shiraishi A."/>
            <person name="Satake H."/>
            <person name="Nakayama K."/>
        </authorList>
    </citation>
    <scope>NUCLEOTIDE SEQUENCE</scope>
</reference>
<accession>A0ABQ5I5K3</accession>
<organism evidence="2 3">
    <name type="scientific">Tanacetum coccineum</name>
    <dbReference type="NCBI Taxonomy" id="301880"/>
    <lineage>
        <taxon>Eukaryota</taxon>
        <taxon>Viridiplantae</taxon>
        <taxon>Streptophyta</taxon>
        <taxon>Embryophyta</taxon>
        <taxon>Tracheophyta</taxon>
        <taxon>Spermatophyta</taxon>
        <taxon>Magnoliopsida</taxon>
        <taxon>eudicotyledons</taxon>
        <taxon>Gunneridae</taxon>
        <taxon>Pentapetalae</taxon>
        <taxon>asterids</taxon>
        <taxon>campanulids</taxon>
        <taxon>Asterales</taxon>
        <taxon>Asteraceae</taxon>
        <taxon>Asteroideae</taxon>
        <taxon>Anthemideae</taxon>
        <taxon>Anthemidinae</taxon>
        <taxon>Tanacetum</taxon>
    </lineage>
</organism>
<evidence type="ECO:0000256" key="1">
    <source>
        <dbReference type="SAM" id="MobiDB-lite"/>
    </source>
</evidence>
<dbReference type="Proteomes" id="UP001151760">
    <property type="component" value="Unassembled WGS sequence"/>
</dbReference>
<proteinExistence type="predicted"/>
<evidence type="ECO:0008006" key="4">
    <source>
        <dbReference type="Google" id="ProtNLM"/>
    </source>
</evidence>
<feature type="compositionally biased region" description="Basic and acidic residues" evidence="1">
    <location>
        <begin position="152"/>
        <end position="163"/>
    </location>
</feature>
<gene>
    <name evidence="2" type="ORF">Tco_1090834</name>
</gene>
<feature type="region of interest" description="Disordered" evidence="1">
    <location>
        <begin position="152"/>
        <end position="173"/>
    </location>
</feature>
<dbReference type="EMBL" id="BQNB010020376">
    <property type="protein sequence ID" value="GJT95316.1"/>
    <property type="molecule type" value="Genomic_DNA"/>
</dbReference>
<keyword evidence="3" id="KW-1185">Reference proteome</keyword>
<comment type="caution">
    <text evidence="2">The sequence shown here is derived from an EMBL/GenBank/DDBJ whole genome shotgun (WGS) entry which is preliminary data.</text>
</comment>
<protein>
    <recommendedName>
        <fullName evidence="4">Reverse transcriptase domain-containing protein</fullName>
    </recommendedName>
</protein>
<evidence type="ECO:0000313" key="3">
    <source>
        <dbReference type="Proteomes" id="UP001151760"/>
    </source>
</evidence>
<reference evidence="2" key="1">
    <citation type="journal article" date="2022" name="Int. J. Mol. Sci.">
        <title>Draft Genome of Tanacetum Coccineum: Genomic Comparison of Closely Related Tanacetum-Family Plants.</title>
        <authorList>
            <person name="Yamashiro T."/>
            <person name="Shiraishi A."/>
            <person name="Nakayama K."/>
            <person name="Satake H."/>
        </authorList>
    </citation>
    <scope>NUCLEOTIDE SEQUENCE</scope>
</reference>